<dbReference type="STRING" id="266265.Bxe_B1159"/>
<dbReference type="Pfam" id="PF11373">
    <property type="entry name" value="DUF3175"/>
    <property type="match status" value="1"/>
</dbReference>
<feature type="region of interest" description="Disordered" evidence="1">
    <location>
        <begin position="1"/>
        <end position="44"/>
    </location>
</feature>
<keyword evidence="3" id="KW-1185">Reference proteome</keyword>
<evidence type="ECO:0000313" key="3">
    <source>
        <dbReference type="Proteomes" id="UP000001817"/>
    </source>
</evidence>
<name>Q13M92_PARXL</name>
<evidence type="ECO:0000256" key="1">
    <source>
        <dbReference type="SAM" id="MobiDB-lite"/>
    </source>
</evidence>
<dbReference type="AlphaFoldDB" id="Q13M92"/>
<dbReference type="InterPro" id="IPR021513">
    <property type="entry name" value="Phage_RSL1_Orf186"/>
</dbReference>
<dbReference type="EMBL" id="CP000271">
    <property type="protein sequence ID" value="ABE34797.1"/>
    <property type="molecule type" value="Genomic_DNA"/>
</dbReference>
<dbReference type="RefSeq" id="WP_011492113.1">
    <property type="nucleotide sequence ID" value="NC_007952.1"/>
</dbReference>
<dbReference type="eggNOG" id="ENOG5032RRR">
    <property type="taxonomic scope" value="Bacteria"/>
</dbReference>
<proteinExistence type="predicted"/>
<feature type="compositionally biased region" description="Basic residues" evidence="1">
    <location>
        <begin position="1"/>
        <end position="27"/>
    </location>
</feature>
<evidence type="ECO:0000313" key="2">
    <source>
        <dbReference type="EMBL" id="ABE34797.1"/>
    </source>
</evidence>
<evidence type="ECO:0008006" key="4">
    <source>
        <dbReference type="Google" id="ProtNLM"/>
    </source>
</evidence>
<dbReference type="OrthoDB" id="9807263at2"/>
<sequence>MPTRKSTTRSKRPVARGKSGRPPRQRHAQAQAAHRAKSPKKWSHHVMETSDAMDIQHDIFKTGSAESIAHSLKQSSTKSRRRKGTPFQSAMSMLNFYINRAGRNLPKARRDTLQQAKRKLREAFGRAP</sequence>
<feature type="region of interest" description="Disordered" evidence="1">
    <location>
        <begin position="105"/>
        <end position="128"/>
    </location>
</feature>
<gene>
    <name evidence="2" type="ORF">Bxe_B1159</name>
</gene>
<dbReference type="KEGG" id="bxb:DR64_6477"/>
<dbReference type="Proteomes" id="UP000001817">
    <property type="component" value="Chromosome 2"/>
</dbReference>
<reference evidence="2 3" key="1">
    <citation type="journal article" date="2006" name="Proc. Natl. Acad. Sci. U.S.A.">
        <title>Burkholderia xenovorans LB400 harbors a multi-replicon, 9.73-Mbp genome shaped for versatility.</title>
        <authorList>
            <person name="Chain P.S."/>
            <person name="Denef V.J."/>
            <person name="Konstantinidis K.T."/>
            <person name="Vergez L.M."/>
            <person name="Agullo L."/>
            <person name="Reyes V.L."/>
            <person name="Hauser L."/>
            <person name="Cordova M."/>
            <person name="Gomez L."/>
            <person name="Gonzalez M."/>
            <person name="Land M."/>
            <person name="Lao V."/>
            <person name="Larimer F."/>
            <person name="LiPuma J.J."/>
            <person name="Mahenthiralingam E."/>
            <person name="Malfatti S.A."/>
            <person name="Marx C.J."/>
            <person name="Parnell J.J."/>
            <person name="Ramette A."/>
            <person name="Richardson P."/>
            <person name="Seeger M."/>
            <person name="Smith D."/>
            <person name="Spilker T."/>
            <person name="Sul W.J."/>
            <person name="Tsoi T.V."/>
            <person name="Ulrich L.E."/>
            <person name="Zhulin I.B."/>
            <person name="Tiedje J.M."/>
        </authorList>
    </citation>
    <scope>NUCLEOTIDE SEQUENCE [LARGE SCALE GENOMIC DNA]</scope>
    <source>
        <strain evidence="2 3">LB400</strain>
    </source>
</reference>
<dbReference type="KEGG" id="bxe:Bxe_B1159"/>
<feature type="compositionally biased region" description="Basic residues" evidence="1">
    <location>
        <begin position="34"/>
        <end position="44"/>
    </location>
</feature>
<accession>Q13M92</accession>
<dbReference type="PATRIC" id="fig|266265.5.peg.6600"/>
<protein>
    <recommendedName>
        <fullName evidence="4">DUF3175 domain-containing protein</fullName>
    </recommendedName>
</protein>
<organism evidence="2 3">
    <name type="scientific">Paraburkholderia xenovorans (strain LB400)</name>
    <dbReference type="NCBI Taxonomy" id="266265"/>
    <lineage>
        <taxon>Bacteria</taxon>
        <taxon>Pseudomonadati</taxon>
        <taxon>Pseudomonadota</taxon>
        <taxon>Betaproteobacteria</taxon>
        <taxon>Burkholderiales</taxon>
        <taxon>Burkholderiaceae</taxon>
        <taxon>Paraburkholderia</taxon>
    </lineage>
</organism>